<dbReference type="STRING" id="54121.SAMN04515653_11250"/>
<accession>A0A1G6S1B0</accession>
<dbReference type="EMBL" id="FMYT01000026">
    <property type="protein sequence ID" value="SDD09975.1"/>
    <property type="molecule type" value="Genomic_DNA"/>
</dbReference>
<dbReference type="InterPro" id="IPR050166">
    <property type="entry name" value="ABC_transporter_ATP-bind"/>
</dbReference>
<dbReference type="GO" id="GO:0005524">
    <property type="term" value="F:ATP binding"/>
    <property type="evidence" value="ECO:0007669"/>
    <property type="project" value="UniProtKB-KW"/>
</dbReference>
<gene>
    <name evidence="13" type="ORF">BY453_12633</name>
    <name evidence="14" type="ORF">C7954_11633</name>
    <name evidence="8" type="ORF">C8C78_10665</name>
    <name evidence="9" type="ORF">SAMN04488597_12633</name>
    <name evidence="10" type="ORF">SAMN04488598_11034</name>
    <name evidence="12" type="ORF">SAMN04515652_11035</name>
    <name evidence="11" type="ORF">SAMN04515654_10950</name>
</gene>
<organism evidence="9 21">
    <name type="scientific">Halanaerobium congolense</name>
    <dbReference type="NCBI Taxonomy" id="54121"/>
    <lineage>
        <taxon>Bacteria</taxon>
        <taxon>Bacillati</taxon>
        <taxon>Bacillota</taxon>
        <taxon>Clostridia</taxon>
        <taxon>Halanaerobiales</taxon>
        <taxon>Halanaerobiaceae</taxon>
        <taxon>Halanaerobium</taxon>
    </lineage>
</organism>
<name>A0A1G6S1B0_9FIRM</name>
<dbReference type="Proteomes" id="UP000295472">
    <property type="component" value="Unassembled WGS sequence"/>
</dbReference>
<dbReference type="SUPFAM" id="SSF52540">
    <property type="entry name" value="P-loop containing nucleoside triphosphate hydrolases"/>
    <property type="match status" value="1"/>
</dbReference>
<evidence type="ECO:0000313" key="10">
    <source>
        <dbReference type="EMBL" id="SDF34391.1"/>
    </source>
</evidence>
<dbReference type="RefSeq" id="WP_073157843.1">
    <property type="nucleotide sequence ID" value="NZ_FMYT01000026.1"/>
</dbReference>
<evidence type="ECO:0000256" key="3">
    <source>
        <dbReference type="ARBA" id="ARBA00022475"/>
    </source>
</evidence>
<dbReference type="PROSITE" id="PS00211">
    <property type="entry name" value="ABC_TRANSPORTER_1"/>
    <property type="match status" value="1"/>
</dbReference>
<dbReference type="EMBL" id="FNBJ01000010">
    <property type="protein sequence ID" value="SDF34391.1"/>
    <property type="molecule type" value="Genomic_DNA"/>
</dbReference>
<evidence type="ECO:0000256" key="6">
    <source>
        <dbReference type="ARBA" id="ARBA00023136"/>
    </source>
</evidence>
<dbReference type="InterPro" id="IPR003593">
    <property type="entry name" value="AAA+_ATPase"/>
</dbReference>
<dbReference type="GO" id="GO:0016887">
    <property type="term" value="F:ATP hydrolysis activity"/>
    <property type="evidence" value="ECO:0007669"/>
    <property type="project" value="InterPro"/>
</dbReference>
<evidence type="ECO:0000313" key="18">
    <source>
        <dbReference type="Proteomes" id="UP000247389"/>
    </source>
</evidence>
<evidence type="ECO:0000313" key="15">
    <source>
        <dbReference type="Proteomes" id="UP000198612"/>
    </source>
</evidence>
<dbReference type="EMBL" id="FOHG01000010">
    <property type="protein sequence ID" value="SES89242.1"/>
    <property type="molecule type" value="Genomic_DNA"/>
</dbReference>
<keyword evidence="2" id="KW-0813">Transport</keyword>
<keyword evidence="4" id="KW-0547">Nucleotide-binding</keyword>
<dbReference type="Gene3D" id="3.40.50.300">
    <property type="entry name" value="P-loop containing nucleotide triphosphate hydrolases"/>
    <property type="match status" value="1"/>
</dbReference>
<evidence type="ECO:0000313" key="20">
    <source>
        <dbReference type="Proteomes" id="UP000295758"/>
    </source>
</evidence>
<dbReference type="PANTHER" id="PTHR42788">
    <property type="entry name" value="TAURINE IMPORT ATP-BINDING PROTEIN-RELATED"/>
    <property type="match status" value="1"/>
</dbReference>
<dbReference type="Proteomes" id="UP000199519">
    <property type="component" value="Unassembled WGS sequence"/>
</dbReference>
<evidence type="ECO:0000256" key="5">
    <source>
        <dbReference type="ARBA" id="ARBA00022840"/>
    </source>
</evidence>
<dbReference type="EMBL" id="QICM01000006">
    <property type="protein sequence ID" value="PXV67939.1"/>
    <property type="molecule type" value="Genomic_DNA"/>
</dbReference>
<dbReference type="EMBL" id="SOEF01000016">
    <property type="protein sequence ID" value="TDX43587.1"/>
    <property type="molecule type" value="Genomic_DNA"/>
</dbReference>
<keyword evidence="5 9" id="KW-0067">ATP-binding</keyword>
<proteinExistence type="predicted"/>
<reference evidence="14 19" key="4">
    <citation type="submission" date="2019-03" db="EMBL/GenBank/DDBJ databases">
        <title>Subsurface microbial communities from deep shales in Ohio and West Virginia, USA.</title>
        <authorList>
            <person name="Wrighton K."/>
        </authorList>
    </citation>
    <scope>NUCLEOTIDE SEQUENCE [LARGE SCALE GENOMIC DNA]</scope>
    <source>
        <strain evidence="14 19">DSMZ 11287</strain>
        <strain evidence="8 18">MSL28</strain>
    </source>
</reference>
<evidence type="ECO:0000256" key="1">
    <source>
        <dbReference type="ARBA" id="ARBA00004202"/>
    </source>
</evidence>
<dbReference type="Proteomes" id="UP000324896">
    <property type="component" value="Unassembled WGS sequence"/>
</dbReference>
<dbReference type="InterPro" id="IPR003439">
    <property type="entry name" value="ABC_transporter-like_ATP-bd"/>
</dbReference>
<dbReference type="Proteomes" id="UP000295758">
    <property type="component" value="Unassembled WGS sequence"/>
</dbReference>
<dbReference type="PROSITE" id="PS50893">
    <property type="entry name" value="ABC_TRANSPORTER_2"/>
    <property type="match status" value="1"/>
</dbReference>
<evidence type="ECO:0000313" key="19">
    <source>
        <dbReference type="Proteomes" id="UP000295472"/>
    </source>
</evidence>
<feature type="domain" description="ABC transporter" evidence="7">
    <location>
        <begin position="2"/>
        <end position="249"/>
    </location>
</feature>
<dbReference type="GeneID" id="57012818"/>
<evidence type="ECO:0000313" key="9">
    <source>
        <dbReference type="EMBL" id="SDD09975.1"/>
    </source>
</evidence>
<sequence length="265" mass="29553">MLKVKNLEKIFYKGTPNENVAIDKIDLTVNEGDFITIVGSNGAGKSTLLNSIAGVFPVENGSVILDNENITKKSEYKCAQKIGRVFQNPLAGTSPEMTIEENLSLAISKSRNLSLRWGLSKHKREIMRKHLEKIDLGLEKRLTTKVKLLSGGQRQALTLLMATVANPRLLLLDEHTAALDPATAIKIKNLTVELVNENNITTLMITHNMEDAIKMGNRLIMMDGGQIIYDIKAEEKKDLTIEKLLKMFEIKHGGQFNNDRMLLSV</sequence>
<evidence type="ECO:0000313" key="8">
    <source>
        <dbReference type="EMBL" id="PXV67939.1"/>
    </source>
</evidence>
<evidence type="ECO:0000313" key="13">
    <source>
        <dbReference type="EMBL" id="TDS27614.1"/>
    </source>
</evidence>
<evidence type="ECO:0000313" key="21">
    <source>
        <dbReference type="Proteomes" id="UP000324896"/>
    </source>
</evidence>
<dbReference type="Pfam" id="PF00005">
    <property type="entry name" value="ABC_tran"/>
    <property type="match status" value="1"/>
</dbReference>
<reference evidence="11 16" key="1">
    <citation type="submission" date="2016-10" db="EMBL/GenBank/DDBJ databases">
        <authorList>
            <person name="de Groot N.N."/>
        </authorList>
    </citation>
    <scope>NUCLEOTIDE SEQUENCE [LARGE SCALE GENOMIC DNA]</scope>
    <source>
        <strain evidence="11 16">WG7</strain>
    </source>
</reference>
<dbReference type="InterPro" id="IPR027417">
    <property type="entry name" value="P-loop_NTPase"/>
</dbReference>
<dbReference type="EMBL" id="SOAA01000026">
    <property type="protein sequence ID" value="TDS27614.1"/>
    <property type="molecule type" value="Genomic_DNA"/>
</dbReference>
<dbReference type="Proteomes" id="UP000247389">
    <property type="component" value="Unassembled WGS sequence"/>
</dbReference>
<evidence type="ECO:0000313" key="17">
    <source>
        <dbReference type="Proteomes" id="UP000199519"/>
    </source>
</evidence>
<reference evidence="13 20" key="3">
    <citation type="submission" date="2019-03" db="EMBL/GenBank/DDBJ databases">
        <title>Deep subsurface shale carbon reservoir microbial communities from Ohio and West Virginia, USA.</title>
        <authorList>
            <person name="Wrighton K."/>
        </authorList>
    </citation>
    <scope>NUCLEOTIDE SEQUENCE [LARGE SCALE GENOMIC DNA]</scope>
    <source>
        <strain evidence="13 20">UTICA-S4D12</strain>
    </source>
</reference>
<evidence type="ECO:0000256" key="2">
    <source>
        <dbReference type="ARBA" id="ARBA00022448"/>
    </source>
</evidence>
<evidence type="ECO:0000313" key="11">
    <source>
        <dbReference type="EMBL" id="SDI59054.1"/>
    </source>
</evidence>
<evidence type="ECO:0000313" key="14">
    <source>
        <dbReference type="EMBL" id="TDX43587.1"/>
    </source>
</evidence>
<dbReference type="AlphaFoldDB" id="A0A1G6S1B0"/>
<evidence type="ECO:0000313" key="12">
    <source>
        <dbReference type="EMBL" id="SES89242.1"/>
    </source>
</evidence>
<comment type="subcellular location">
    <subcellularLocation>
        <location evidence="1">Cell membrane</location>
        <topology evidence="1">Peripheral membrane protein</topology>
    </subcellularLocation>
</comment>
<evidence type="ECO:0000256" key="4">
    <source>
        <dbReference type="ARBA" id="ARBA00022741"/>
    </source>
</evidence>
<dbReference type="InterPro" id="IPR017871">
    <property type="entry name" value="ABC_transporter-like_CS"/>
</dbReference>
<reference evidence="15 17" key="2">
    <citation type="submission" date="2016-10" db="EMBL/GenBank/DDBJ databases">
        <authorList>
            <person name="Varghese N."/>
            <person name="Submissions S."/>
        </authorList>
    </citation>
    <scope>NUCLEOTIDE SEQUENCE [LARGE SCALE GENOMIC DNA]</scope>
    <source>
        <strain evidence="9 21">WG10</strain>
        <strain evidence="10 17">WG2</strain>
        <strain evidence="12 15">WG5</strain>
    </source>
</reference>
<dbReference type="SMART" id="SM00382">
    <property type="entry name" value="AAA"/>
    <property type="match status" value="1"/>
</dbReference>
<keyword evidence="17" id="KW-1185">Reference proteome</keyword>
<dbReference type="Proteomes" id="UP000198612">
    <property type="component" value="Unassembled WGS sequence"/>
</dbReference>
<dbReference type="GO" id="GO:0005886">
    <property type="term" value="C:plasma membrane"/>
    <property type="evidence" value="ECO:0007669"/>
    <property type="project" value="UniProtKB-SubCell"/>
</dbReference>
<keyword evidence="3" id="KW-1003">Cell membrane</keyword>
<dbReference type="OrthoDB" id="9776369at2"/>
<keyword evidence="6" id="KW-0472">Membrane</keyword>
<evidence type="ECO:0000313" key="16">
    <source>
        <dbReference type="Proteomes" id="UP000198945"/>
    </source>
</evidence>
<dbReference type="EMBL" id="FNEH01000009">
    <property type="protein sequence ID" value="SDI59054.1"/>
    <property type="molecule type" value="Genomic_DNA"/>
</dbReference>
<protein>
    <submittedName>
        <fullName evidence="9 10">ABC transport system ATP-binding protein</fullName>
    </submittedName>
</protein>
<evidence type="ECO:0000259" key="7">
    <source>
        <dbReference type="PROSITE" id="PS50893"/>
    </source>
</evidence>
<dbReference type="PANTHER" id="PTHR42788:SF7">
    <property type="entry name" value="NITRATE ABC TRANSPORTER ATP-BINDING PROTEIN"/>
    <property type="match status" value="1"/>
</dbReference>
<dbReference type="Proteomes" id="UP000198945">
    <property type="component" value="Unassembled WGS sequence"/>
</dbReference>